<keyword evidence="8" id="KW-1185">Reference proteome</keyword>
<evidence type="ECO:0000256" key="3">
    <source>
        <dbReference type="ARBA" id="ARBA00022827"/>
    </source>
</evidence>
<keyword evidence="3" id="KW-0274">FAD</keyword>
<proteinExistence type="inferred from homology"/>
<dbReference type="Pfam" id="PF01266">
    <property type="entry name" value="DAO"/>
    <property type="match status" value="1"/>
</dbReference>
<feature type="domain" description="FAD dependent oxidoreductase" evidence="6">
    <location>
        <begin position="7"/>
        <end position="396"/>
    </location>
</feature>
<comment type="caution">
    <text evidence="7">The sequence shown here is derived from an EMBL/GenBank/DDBJ whole genome shotgun (WGS) entry which is preliminary data.</text>
</comment>
<dbReference type="PANTHER" id="PTHR43104:SF2">
    <property type="entry name" value="L-2-HYDROXYGLUTARATE DEHYDROGENASE, MITOCHONDRIAL"/>
    <property type="match status" value="1"/>
</dbReference>
<keyword evidence="2" id="KW-0285">Flavoprotein</keyword>
<comment type="cofactor">
    <cofactor evidence="1">
        <name>FAD</name>
        <dbReference type="ChEBI" id="CHEBI:57692"/>
    </cofactor>
</comment>
<dbReference type="SUPFAM" id="SSF51905">
    <property type="entry name" value="FAD/NAD(P)-binding domain"/>
    <property type="match status" value="1"/>
</dbReference>
<evidence type="ECO:0000256" key="1">
    <source>
        <dbReference type="ARBA" id="ARBA00001974"/>
    </source>
</evidence>
<evidence type="ECO:0000256" key="4">
    <source>
        <dbReference type="ARBA" id="ARBA00023002"/>
    </source>
</evidence>
<accession>A0ABT4RD15</accession>
<evidence type="ECO:0000256" key="5">
    <source>
        <dbReference type="ARBA" id="ARBA00037941"/>
    </source>
</evidence>
<keyword evidence="4 7" id="KW-0560">Oxidoreductase</keyword>
<evidence type="ECO:0000256" key="2">
    <source>
        <dbReference type="ARBA" id="ARBA00022630"/>
    </source>
</evidence>
<dbReference type="Proteomes" id="UP001147700">
    <property type="component" value="Unassembled WGS sequence"/>
</dbReference>
<gene>
    <name evidence="7" type="primary">lhgO</name>
    <name evidence="7" type="ORF">OJ962_02850</name>
</gene>
<evidence type="ECO:0000259" key="6">
    <source>
        <dbReference type="Pfam" id="PF01266"/>
    </source>
</evidence>
<dbReference type="EC" id="1.1.3.-" evidence="7"/>
<name>A0ABT4RD15_9ACTN</name>
<dbReference type="InterPro" id="IPR036188">
    <property type="entry name" value="FAD/NAD-bd_sf"/>
</dbReference>
<organism evidence="7 8">
    <name type="scientific">Solirubrobacter deserti</name>
    <dbReference type="NCBI Taxonomy" id="2282478"/>
    <lineage>
        <taxon>Bacteria</taxon>
        <taxon>Bacillati</taxon>
        <taxon>Actinomycetota</taxon>
        <taxon>Thermoleophilia</taxon>
        <taxon>Solirubrobacterales</taxon>
        <taxon>Solirubrobacteraceae</taxon>
        <taxon>Solirubrobacter</taxon>
    </lineage>
</organism>
<sequence length="400" mass="42513">MSDASWDTVVVGAGILGLATARELLLRSPGSRVLVLEREPQIAPHQTGHNSGVVHAGIYYKPGSLKAQLCTEGRNELYRYCDAHGVPYEKCGKLIIARNPSELPALDELERRGIENGVPGLRRLSGAEIPEIEPHAVGAAALLSPETGIVDFAAVARVMATEIESLGATIQTGVSVRAITRSGGTTVVSTSAGDIPAARAVACAGLWSDRLAERSGEDENPRIVPFRGGYLKLKPAARELVRGLIYPVPDPSLPFLGVHLSKTISGDVWLGPTALLSPGRSAYSLRTLNRFDIGATLRWPGTWRMARRFWRTGLSEMNFAARQSTFVRACADYVPALTTDDVEPGPAGIRAQAVDRSGALLDDFAFASGPGVLHVRNAPSPAATSSLAIAKMIANRLEAA</sequence>
<reference evidence="7" key="1">
    <citation type="submission" date="2022-10" db="EMBL/GenBank/DDBJ databases">
        <title>The WGS of Solirubrobacter sp. CPCC 204708.</title>
        <authorList>
            <person name="Jiang Z."/>
        </authorList>
    </citation>
    <scope>NUCLEOTIDE SEQUENCE</scope>
    <source>
        <strain evidence="7">CPCC 204708</strain>
    </source>
</reference>
<dbReference type="PANTHER" id="PTHR43104">
    <property type="entry name" value="L-2-HYDROXYGLUTARATE DEHYDROGENASE, MITOCHONDRIAL"/>
    <property type="match status" value="1"/>
</dbReference>
<protein>
    <submittedName>
        <fullName evidence="7">L-2-hydroxyglutarate oxidase</fullName>
        <ecNumber evidence="7">1.1.3.-</ecNumber>
    </submittedName>
</protein>
<dbReference type="InterPro" id="IPR006076">
    <property type="entry name" value="FAD-dep_OxRdtase"/>
</dbReference>
<evidence type="ECO:0000313" key="8">
    <source>
        <dbReference type="Proteomes" id="UP001147700"/>
    </source>
</evidence>
<dbReference type="EMBL" id="JAPCID010000003">
    <property type="protein sequence ID" value="MDA0136419.1"/>
    <property type="molecule type" value="Genomic_DNA"/>
</dbReference>
<dbReference type="Gene3D" id="3.30.9.10">
    <property type="entry name" value="D-Amino Acid Oxidase, subunit A, domain 2"/>
    <property type="match status" value="1"/>
</dbReference>
<dbReference type="NCBIfam" id="NF008726">
    <property type="entry name" value="PRK11728.1"/>
    <property type="match status" value="1"/>
</dbReference>
<dbReference type="GO" id="GO:0016491">
    <property type="term" value="F:oxidoreductase activity"/>
    <property type="evidence" value="ECO:0007669"/>
    <property type="project" value="UniProtKB-KW"/>
</dbReference>
<dbReference type="Gene3D" id="3.50.50.60">
    <property type="entry name" value="FAD/NAD(P)-binding domain"/>
    <property type="match status" value="1"/>
</dbReference>
<evidence type="ECO:0000313" key="7">
    <source>
        <dbReference type="EMBL" id="MDA0136419.1"/>
    </source>
</evidence>
<dbReference type="RefSeq" id="WP_202955428.1">
    <property type="nucleotide sequence ID" value="NZ_JAPCID010000003.1"/>
</dbReference>
<comment type="similarity">
    <text evidence="5">Belongs to the L2HGDH family.</text>
</comment>